<gene>
    <name evidence="1" type="ORF">JOF56_000834</name>
</gene>
<proteinExistence type="predicted"/>
<dbReference type="RefSeq" id="WP_209634611.1">
    <property type="nucleotide sequence ID" value="NZ_JAGINW010000001.1"/>
</dbReference>
<protein>
    <recommendedName>
        <fullName evidence="3">WXG100 family type VII secretion target</fullName>
    </recommendedName>
</protein>
<accession>A0ABS4T7P6</accession>
<organism evidence="1 2">
    <name type="scientific">Kibdelosporangium banguiense</name>
    <dbReference type="NCBI Taxonomy" id="1365924"/>
    <lineage>
        <taxon>Bacteria</taxon>
        <taxon>Bacillati</taxon>
        <taxon>Actinomycetota</taxon>
        <taxon>Actinomycetes</taxon>
        <taxon>Pseudonocardiales</taxon>
        <taxon>Pseudonocardiaceae</taxon>
        <taxon>Kibdelosporangium</taxon>
    </lineage>
</organism>
<evidence type="ECO:0008006" key="3">
    <source>
        <dbReference type="Google" id="ProtNLM"/>
    </source>
</evidence>
<evidence type="ECO:0000313" key="1">
    <source>
        <dbReference type="EMBL" id="MBP2320449.1"/>
    </source>
</evidence>
<reference evidence="1 2" key="1">
    <citation type="submission" date="2021-03" db="EMBL/GenBank/DDBJ databases">
        <title>Sequencing the genomes of 1000 actinobacteria strains.</title>
        <authorList>
            <person name="Klenk H.-P."/>
        </authorList>
    </citation>
    <scope>NUCLEOTIDE SEQUENCE [LARGE SCALE GENOMIC DNA]</scope>
    <source>
        <strain evidence="1 2">DSM 46670</strain>
    </source>
</reference>
<name>A0ABS4T7P6_9PSEU</name>
<comment type="caution">
    <text evidence="1">The sequence shown here is derived from an EMBL/GenBank/DDBJ whole genome shotgun (WGS) entry which is preliminary data.</text>
</comment>
<evidence type="ECO:0000313" key="2">
    <source>
        <dbReference type="Proteomes" id="UP001519332"/>
    </source>
</evidence>
<dbReference type="Proteomes" id="UP001519332">
    <property type="component" value="Unassembled WGS sequence"/>
</dbReference>
<dbReference type="EMBL" id="JAGINW010000001">
    <property type="protein sequence ID" value="MBP2320449.1"/>
    <property type="molecule type" value="Genomic_DNA"/>
</dbReference>
<keyword evidence="2" id="KW-1185">Reference proteome</keyword>
<sequence>MRRRADRAIFTGCLACVPTFPSALFSPVSCCDRRRGVTTKVASVRGIQTLGDPSKEYAVNPEAMRHGIEIWLDPVIKRLGEINTSFETAQDNATKGESMAEGWVAGQGHGDVRESARSFFNQVTASLEFLRIDQGQVINSLNTYKDMMLKHIAWAERTDGGHAQKFNNIAKNMGWS</sequence>